<dbReference type="PANTHER" id="PTHR23155">
    <property type="entry name" value="DISEASE RESISTANCE PROTEIN RP"/>
    <property type="match status" value="1"/>
</dbReference>
<protein>
    <recommendedName>
        <fullName evidence="12">Rx N-terminal domain-containing protein</fullName>
    </recommendedName>
</protein>
<dbReference type="CDD" id="cd14798">
    <property type="entry name" value="RX-CC_like"/>
    <property type="match status" value="1"/>
</dbReference>
<reference evidence="10 11" key="1">
    <citation type="journal article" date="2018" name="Proc. Natl. Acad. Sci. U.S.A.">
        <title>Draft genome sequence of Camellia sinensis var. sinensis provides insights into the evolution of the tea genome and tea quality.</title>
        <authorList>
            <person name="Wei C."/>
            <person name="Yang H."/>
            <person name="Wang S."/>
            <person name="Zhao J."/>
            <person name="Liu C."/>
            <person name="Gao L."/>
            <person name="Xia E."/>
            <person name="Lu Y."/>
            <person name="Tai Y."/>
            <person name="She G."/>
            <person name="Sun J."/>
            <person name="Cao H."/>
            <person name="Tong W."/>
            <person name="Gao Q."/>
            <person name="Li Y."/>
            <person name="Deng W."/>
            <person name="Jiang X."/>
            <person name="Wang W."/>
            <person name="Chen Q."/>
            <person name="Zhang S."/>
            <person name="Li H."/>
            <person name="Wu J."/>
            <person name="Wang P."/>
            <person name="Li P."/>
            <person name="Shi C."/>
            <person name="Zheng F."/>
            <person name="Jian J."/>
            <person name="Huang B."/>
            <person name="Shan D."/>
            <person name="Shi M."/>
            <person name="Fang C."/>
            <person name="Yue Y."/>
            <person name="Li F."/>
            <person name="Li D."/>
            <person name="Wei S."/>
            <person name="Han B."/>
            <person name="Jiang C."/>
            <person name="Yin Y."/>
            <person name="Xia T."/>
            <person name="Zhang Z."/>
            <person name="Bennetzen J.L."/>
            <person name="Zhao S."/>
            <person name="Wan X."/>
        </authorList>
    </citation>
    <scope>NUCLEOTIDE SEQUENCE [LARGE SCALE GENOMIC DNA]</scope>
    <source>
        <strain evidence="11">cv. Shuchazao</strain>
        <tissue evidence="10">Leaf</tissue>
    </source>
</reference>
<dbReference type="GO" id="GO:0005524">
    <property type="term" value="F:ATP binding"/>
    <property type="evidence" value="ECO:0007669"/>
    <property type="project" value="UniProtKB-KW"/>
</dbReference>
<evidence type="ECO:0000256" key="6">
    <source>
        <dbReference type="ARBA" id="ARBA00022840"/>
    </source>
</evidence>
<dbReference type="InterPro" id="IPR055414">
    <property type="entry name" value="LRR_R13L4/SHOC2-like"/>
</dbReference>
<name>A0A4S4DXK5_CAMSN</name>
<evidence type="ECO:0000256" key="4">
    <source>
        <dbReference type="ARBA" id="ARBA00022741"/>
    </source>
</evidence>
<dbReference type="FunFam" id="1.10.10.10:FF:000322">
    <property type="entry name" value="Probable disease resistance protein At1g63360"/>
    <property type="match status" value="1"/>
</dbReference>
<keyword evidence="2" id="KW-0433">Leucine-rich repeat</keyword>
<dbReference type="Pfam" id="PF18052">
    <property type="entry name" value="Rx_N"/>
    <property type="match status" value="1"/>
</dbReference>
<dbReference type="InterPro" id="IPR042197">
    <property type="entry name" value="Apaf_helical"/>
</dbReference>
<keyword evidence="5" id="KW-0611">Plant defense</keyword>
<dbReference type="PRINTS" id="PR00364">
    <property type="entry name" value="DISEASERSIST"/>
</dbReference>
<dbReference type="GO" id="GO:0098542">
    <property type="term" value="P:defense response to other organism"/>
    <property type="evidence" value="ECO:0007669"/>
    <property type="project" value="TreeGrafter"/>
</dbReference>
<dbReference type="Gene3D" id="3.80.10.10">
    <property type="entry name" value="Ribonuclease Inhibitor"/>
    <property type="match status" value="1"/>
</dbReference>
<accession>A0A4S4DXK5</accession>
<dbReference type="EMBL" id="SDRB02009553">
    <property type="protein sequence ID" value="THG08120.1"/>
    <property type="molecule type" value="Genomic_DNA"/>
</dbReference>
<dbReference type="PANTHER" id="PTHR23155:SF1205">
    <property type="entry name" value="DISEASE RESISTANCE PROTEIN RPM1"/>
    <property type="match status" value="1"/>
</dbReference>
<dbReference type="InterPro" id="IPR027417">
    <property type="entry name" value="P-loop_NTPase"/>
</dbReference>
<feature type="domain" description="Disease resistance protein winged helix" evidence="8">
    <location>
        <begin position="389"/>
        <end position="460"/>
    </location>
</feature>
<gene>
    <name evidence="10" type="ORF">TEA_013864</name>
</gene>
<dbReference type="Gene3D" id="1.20.5.4130">
    <property type="match status" value="1"/>
</dbReference>
<evidence type="ECO:0000256" key="1">
    <source>
        <dbReference type="ARBA" id="ARBA00008894"/>
    </source>
</evidence>
<dbReference type="Gene3D" id="1.10.8.430">
    <property type="entry name" value="Helical domain of apoptotic protease-activating factors"/>
    <property type="match status" value="1"/>
</dbReference>
<keyword evidence="3" id="KW-0677">Repeat</keyword>
<dbReference type="Pfam" id="PF23598">
    <property type="entry name" value="LRR_14"/>
    <property type="match status" value="1"/>
</dbReference>
<dbReference type="SUPFAM" id="SSF52058">
    <property type="entry name" value="L domain-like"/>
    <property type="match status" value="1"/>
</dbReference>
<dbReference type="InterPro" id="IPR058922">
    <property type="entry name" value="WHD_DRP"/>
</dbReference>
<keyword evidence="6" id="KW-0067">ATP-binding</keyword>
<evidence type="ECO:0000259" key="7">
    <source>
        <dbReference type="Pfam" id="PF18052"/>
    </source>
</evidence>
<feature type="domain" description="Disease resistance R13L4/SHOC-2-like LRR" evidence="9">
    <location>
        <begin position="518"/>
        <end position="839"/>
    </location>
</feature>
<comment type="caution">
    <text evidence="10">The sequence shown here is derived from an EMBL/GenBank/DDBJ whole genome shotgun (WGS) entry which is preliminary data.</text>
</comment>
<dbReference type="InterPro" id="IPR044974">
    <property type="entry name" value="Disease_R_plants"/>
</dbReference>
<evidence type="ECO:0000259" key="9">
    <source>
        <dbReference type="Pfam" id="PF23598"/>
    </source>
</evidence>
<evidence type="ECO:0000256" key="2">
    <source>
        <dbReference type="ARBA" id="ARBA00022614"/>
    </source>
</evidence>
<keyword evidence="4" id="KW-0547">Nucleotide-binding</keyword>
<dbReference type="Pfam" id="PF23559">
    <property type="entry name" value="WHD_DRP"/>
    <property type="match status" value="1"/>
</dbReference>
<dbReference type="STRING" id="542762.A0A4S4DXK5"/>
<dbReference type="SUPFAM" id="SSF52540">
    <property type="entry name" value="P-loop containing nucleoside triphosphate hydrolases"/>
    <property type="match status" value="1"/>
</dbReference>
<feature type="domain" description="Disease resistance N-terminal" evidence="7">
    <location>
        <begin position="3"/>
        <end position="73"/>
    </location>
</feature>
<organism evidence="10 11">
    <name type="scientific">Camellia sinensis var. sinensis</name>
    <name type="common">China tea</name>
    <dbReference type="NCBI Taxonomy" id="542762"/>
    <lineage>
        <taxon>Eukaryota</taxon>
        <taxon>Viridiplantae</taxon>
        <taxon>Streptophyta</taxon>
        <taxon>Embryophyta</taxon>
        <taxon>Tracheophyta</taxon>
        <taxon>Spermatophyta</taxon>
        <taxon>Magnoliopsida</taxon>
        <taxon>eudicotyledons</taxon>
        <taxon>Gunneridae</taxon>
        <taxon>Pentapetalae</taxon>
        <taxon>asterids</taxon>
        <taxon>Ericales</taxon>
        <taxon>Theaceae</taxon>
        <taxon>Camellia</taxon>
    </lineage>
</organism>
<dbReference type="InterPro" id="IPR036388">
    <property type="entry name" value="WH-like_DNA-bd_sf"/>
</dbReference>
<dbReference type="InterPro" id="IPR041118">
    <property type="entry name" value="Rx_N"/>
</dbReference>
<sequence>MDNELKLLGGVNREFVFIRDELESMRGFLRVADAMEETDLELRTWVKQVRDVARDIEDVLDEFMLRFAHHHQRGICGSIYNIHYQIKNMKARHQIPSEIQDIKSRVVEIAERRKRYDHKLCTSEQGSSSNTTNMAINGGCYDRRGDAPLLEEADLVGIDKPKQQLLDWVIDGDSPLKVISVLGMGGLGKTTLVKKHGFEMSLHFRILVNLLHQGGFFPNPPFQAQKHFDGESPSNDPIKDLLFGLVVMPTRSASSSREFVIIPLTSLCNFDDSAFDVLEFHGNIYEMKALSPEESWILFCKKTFQEKERPRHLVELSERILGRCEGLPLAIVAIAGVLASKDYNRVDEWELVNRSLGAEVEGSDMMKILLLSYNDLPYYLKSCFLYLSIFPEDHLIGWMSLIRLWVAEGFVEVKHGKTSEEVAEAYIYELLNRSLIQVAKRRRDGRIQSCRIHDLLREIIVSKSIDQNFLAITGAGNVSWLSKVRHLSIHNTLQNIPQGKCFSRLRSLFMFGVDDPLFESSTSLMFNGGLRLLKVLNLRGASLKTFPNQIVKLFHLRYLCLRGTQVRVLPNSIGKLQNLEALDLKGMYVTELPTGILRLQQLRYLLLYHTETDHFYYHPFDNRHGFKAPSKIGHLQSLQKLCYIETNNVSDNTILKEIGQLTQLRRLGIRKLRREDGVALCSSIEKLSNLRSLDITPTKEDEILNLQSLSRAPQFLQRLYLNGRLEKLPDWITSLYGLTTIFLRWSKLMDDPLESLQDLPNLCRLELVHAYEREGLCFKAGKFQSLKQLGLTSLEGLRWVTVEESAMPRLENLLIADCKLVEELPFGIEHLSNLKHLELVDLSDELVSKLNPSLQGGEYCKIAHIPTLWIAHSKDGILVGDKKKDSRWEKGAPNGGRACSQETTGWLGLQGNGFNHANTQDLEEGLRGGRTCSQEIAGWKRVCCHAPALVARMPSCYAAQAACMPGYNATHAIVEGTPLAVRMSGYQGGPGRAHARLPCCQGHVHAMLSFLLGRELGRAHAKMRRCQDCAPSYKHARLPCQPGRSPGCAYVMMACRGCSPGRTHAMSRYW</sequence>
<evidence type="ECO:0000256" key="3">
    <source>
        <dbReference type="ARBA" id="ARBA00022737"/>
    </source>
</evidence>
<evidence type="ECO:0008006" key="12">
    <source>
        <dbReference type="Google" id="ProtNLM"/>
    </source>
</evidence>
<dbReference type="InterPro" id="IPR032675">
    <property type="entry name" value="LRR_dom_sf"/>
</dbReference>
<keyword evidence="11" id="KW-1185">Reference proteome</keyword>
<dbReference type="GO" id="GO:0043531">
    <property type="term" value="F:ADP binding"/>
    <property type="evidence" value="ECO:0007669"/>
    <property type="project" value="InterPro"/>
</dbReference>
<dbReference type="Gene3D" id="1.10.10.10">
    <property type="entry name" value="Winged helix-like DNA-binding domain superfamily/Winged helix DNA-binding domain"/>
    <property type="match status" value="1"/>
</dbReference>
<dbReference type="Gene3D" id="3.40.50.300">
    <property type="entry name" value="P-loop containing nucleotide triphosphate hydrolases"/>
    <property type="match status" value="1"/>
</dbReference>
<dbReference type="AlphaFoldDB" id="A0A4S4DXK5"/>
<proteinExistence type="inferred from homology"/>
<evidence type="ECO:0000256" key="5">
    <source>
        <dbReference type="ARBA" id="ARBA00022821"/>
    </source>
</evidence>
<evidence type="ECO:0000313" key="10">
    <source>
        <dbReference type="EMBL" id="THG08120.1"/>
    </source>
</evidence>
<evidence type="ECO:0000259" key="8">
    <source>
        <dbReference type="Pfam" id="PF23559"/>
    </source>
</evidence>
<comment type="similarity">
    <text evidence="1">Belongs to the disease resistance NB-LRR family.</text>
</comment>
<dbReference type="InterPro" id="IPR038005">
    <property type="entry name" value="RX-like_CC"/>
</dbReference>
<evidence type="ECO:0000313" key="11">
    <source>
        <dbReference type="Proteomes" id="UP000306102"/>
    </source>
</evidence>
<dbReference type="Proteomes" id="UP000306102">
    <property type="component" value="Unassembled WGS sequence"/>
</dbReference>